<dbReference type="Proteomes" id="UP000004947">
    <property type="component" value="Unassembled WGS sequence"/>
</dbReference>
<gene>
    <name evidence="1" type="ORF">LNTAR_00640</name>
</gene>
<accession>A6DKG5</accession>
<evidence type="ECO:0000313" key="1">
    <source>
        <dbReference type="EMBL" id="EDM27863.1"/>
    </source>
</evidence>
<reference evidence="1 2" key="1">
    <citation type="journal article" date="2010" name="J. Bacteriol.">
        <title>Genome sequence of Lentisphaera araneosa HTCC2155T, the type species of the order Lentisphaerales in the phylum Lentisphaerae.</title>
        <authorList>
            <person name="Thrash J.C."/>
            <person name="Cho J.C."/>
            <person name="Vergin K.L."/>
            <person name="Morris R.M."/>
            <person name="Giovannoni S.J."/>
        </authorList>
    </citation>
    <scope>NUCLEOTIDE SEQUENCE [LARGE SCALE GENOMIC DNA]</scope>
    <source>
        <strain evidence="1 2">HTCC2155</strain>
    </source>
</reference>
<dbReference type="RefSeq" id="WP_007278377.1">
    <property type="nucleotide sequence ID" value="NZ_ABCK01000007.1"/>
</dbReference>
<protein>
    <recommendedName>
        <fullName evidence="3">Antitoxin</fullName>
    </recommendedName>
</protein>
<dbReference type="InterPro" id="IPR045944">
    <property type="entry name" value="DUF6364"/>
</dbReference>
<evidence type="ECO:0008006" key="3">
    <source>
        <dbReference type="Google" id="ProtNLM"/>
    </source>
</evidence>
<sequence length="74" mass="8362">MNKKLTLSLDDQVIRKAKAYAKINNVSISQLVETYLGEVINDDEPKLTGVVAELAGIIPDQEYDKMEYLQNKFS</sequence>
<name>A6DKG5_9BACT</name>
<evidence type="ECO:0000313" key="2">
    <source>
        <dbReference type="Proteomes" id="UP000004947"/>
    </source>
</evidence>
<keyword evidence="2" id="KW-1185">Reference proteome</keyword>
<dbReference type="AlphaFoldDB" id="A6DKG5"/>
<dbReference type="InterPro" id="IPR010985">
    <property type="entry name" value="Ribbon_hlx_hlx"/>
</dbReference>
<dbReference type="SUPFAM" id="SSF47598">
    <property type="entry name" value="Ribbon-helix-helix"/>
    <property type="match status" value="1"/>
</dbReference>
<dbReference type="OrthoDB" id="9815166at2"/>
<dbReference type="Pfam" id="PF19891">
    <property type="entry name" value="DUF6364"/>
    <property type="match status" value="1"/>
</dbReference>
<proteinExistence type="predicted"/>
<dbReference type="EMBL" id="ABCK01000007">
    <property type="protein sequence ID" value="EDM27863.1"/>
    <property type="molecule type" value="Genomic_DNA"/>
</dbReference>
<comment type="caution">
    <text evidence="1">The sequence shown here is derived from an EMBL/GenBank/DDBJ whole genome shotgun (WGS) entry which is preliminary data.</text>
</comment>
<organism evidence="1 2">
    <name type="scientific">Lentisphaera araneosa HTCC2155</name>
    <dbReference type="NCBI Taxonomy" id="313628"/>
    <lineage>
        <taxon>Bacteria</taxon>
        <taxon>Pseudomonadati</taxon>
        <taxon>Lentisphaerota</taxon>
        <taxon>Lentisphaeria</taxon>
        <taxon>Lentisphaerales</taxon>
        <taxon>Lentisphaeraceae</taxon>
        <taxon>Lentisphaera</taxon>
    </lineage>
</organism>
<dbReference type="STRING" id="313628.LNTAR_00640"/>
<dbReference type="GO" id="GO:0006355">
    <property type="term" value="P:regulation of DNA-templated transcription"/>
    <property type="evidence" value="ECO:0007669"/>
    <property type="project" value="InterPro"/>
</dbReference>